<gene>
    <name evidence="1" type="ORF">RND71_032085</name>
</gene>
<organism evidence="1 2">
    <name type="scientific">Anisodus tanguticus</name>
    <dbReference type="NCBI Taxonomy" id="243964"/>
    <lineage>
        <taxon>Eukaryota</taxon>
        <taxon>Viridiplantae</taxon>
        <taxon>Streptophyta</taxon>
        <taxon>Embryophyta</taxon>
        <taxon>Tracheophyta</taxon>
        <taxon>Spermatophyta</taxon>
        <taxon>Magnoliopsida</taxon>
        <taxon>eudicotyledons</taxon>
        <taxon>Gunneridae</taxon>
        <taxon>Pentapetalae</taxon>
        <taxon>asterids</taxon>
        <taxon>lamiids</taxon>
        <taxon>Solanales</taxon>
        <taxon>Solanaceae</taxon>
        <taxon>Solanoideae</taxon>
        <taxon>Hyoscyameae</taxon>
        <taxon>Anisodus</taxon>
    </lineage>
</organism>
<evidence type="ECO:0000313" key="2">
    <source>
        <dbReference type="Proteomes" id="UP001291623"/>
    </source>
</evidence>
<comment type="caution">
    <text evidence="1">The sequence shown here is derived from an EMBL/GenBank/DDBJ whole genome shotgun (WGS) entry which is preliminary data.</text>
</comment>
<dbReference type="AlphaFoldDB" id="A0AAE1V6D8"/>
<evidence type="ECO:0000313" key="1">
    <source>
        <dbReference type="EMBL" id="KAK4349330.1"/>
    </source>
</evidence>
<sequence length="57" mass="6794">MDENGYCHLYVACLQLVYPRRERALMAFAIIPQTQPPPYRKVRLPICSFFFFCDCFN</sequence>
<dbReference type="EMBL" id="JAVYJV010000017">
    <property type="protein sequence ID" value="KAK4349330.1"/>
    <property type="molecule type" value="Genomic_DNA"/>
</dbReference>
<reference evidence="1" key="1">
    <citation type="submission" date="2023-12" db="EMBL/GenBank/DDBJ databases">
        <title>Genome assembly of Anisodus tanguticus.</title>
        <authorList>
            <person name="Wang Y.-J."/>
        </authorList>
    </citation>
    <scope>NUCLEOTIDE SEQUENCE</scope>
    <source>
        <strain evidence="1">KB-2021</strain>
        <tissue evidence="1">Leaf</tissue>
    </source>
</reference>
<proteinExistence type="predicted"/>
<name>A0AAE1V6D8_9SOLA</name>
<accession>A0AAE1V6D8</accession>
<keyword evidence="2" id="KW-1185">Reference proteome</keyword>
<dbReference type="Proteomes" id="UP001291623">
    <property type="component" value="Unassembled WGS sequence"/>
</dbReference>
<protein>
    <submittedName>
        <fullName evidence="1">Uncharacterized protein</fullName>
    </submittedName>
</protein>